<accession>A0A8H3EU32</accession>
<dbReference type="InterPro" id="IPR016137">
    <property type="entry name" value="RGS"/>
</dbReference>
<proteinExistence type="predicted"/>
<organism evidence="3 4">
    <name type="scientific">Gomphillus americanus</name>
    <dbReference type="NCBI Taxonomy" id="1940652"/>
    <lineage>
        <taxon>Eukaryota</taxon>
        <taxon>Fungi</taxon>
        <taxon>Dikarya</taxon>
        <taxon>Ascomycota</taxon>
        <taxon>Pezizomycotina</taxon>
        <taxon>Lecanoromycetes</taxon>
        <taxon>OSLEUM clade</taxon>
        <taxon>Ostropomycetidae</taxon>
        <taxon>Ostropales</taxon>
        <taxon>Graphidaceae</taxon>
        <taxon>Gomphilloideae</taxon>
        <taxon>Gomphillus</taxon>
    </lineage>
</organism>
<dbReference type="InterPro" id="IPR044926">
    <property type="entry name" value="RGS_subdomain_2"/>
</dbReference>
<dbReference type="PANTHER" id="PTHR39466">
    <property type="entry name" value="RGS DOMAIN-CONTAINING PROTEIN"/>
    <property type="match status" value="1"/>
</dbReference>
<dbReference type="Proteomes" id="UP000664169">
    <property type="component" value="Unassembled WGS sequence"/>
</dbReference>
<feature type="transmembrane region" description="Helical" evidence="1">
    <location>
        <begin position="242"/>
        <end position="264"/>
    </location>
</feature>
<dbReference type="OrthoDB" id="3232309at2759"/>
<dbReference type="AlphaFoldDB" id="A0A8H3EU32"/>
<reference evidence="3" key="1">
    <citation type="submission" date="2021-03" db="EMBL/GenBank/DDBJ databases">
        <authorList>
            <person name="Tagirdzhanova G."/>
        </authorList>
    </citation>
    <scope>NUCLEOTIDE SEQUENCE</scope>
</reference>
<protein>
    <recommendedName>
        <fullName evidence="2">RGS domain-containing protein</fullName>
    </recommendedName>
</protein>
<dbReference type="Pfam" id="PF00615">
    <property type="entry name" value="RGS"/>
    <property type="match status" value="1"/>
</dbReference>
<evidence type="ECO:0000313" key="4">
    <source>
        <dbReference type="Proteomes" id="UP000664169"/>
    </source>
</evidence>
<feature type="domain" description="RGS" evidence="2">
    <location>
        <begin position="129"/>
        <end position="194"/>
    </location>
</feature>
<feature type="transmembrane region" description="Helical" evidence="1">
    <location>
        <begin position="384"/>
        <end position="406"/>
    </location>
</feature>
<keyword evidence="1" id="KW-0812">Transmembrane</keyword>
<evidence type="ECO:0000259" key="2">
    <source>
        <dbReference type="Pfam" id="PF00615"/>
    </source>
</evidence>
<dbReference type="Gene3D" id="1.10.167.10">
    <property type="entry name" value="Regulator of G-protein Signalling 4, domain 2"/>
    <property type="match status" value="1"/>
</dbReference>
<dbReference type="PANTHER" id="PTHR39466:SF1">
    <property type="entry name" value="RGS DOMAIN-CONTAINING PROTEIN"/>
    <property type="match status" value="1"/>
</dbReference>
<dbReference type="EMBL" id="CAJPDQ010000008">
    <property type="protein sequence ID" value="CAF9913481.1"/>
    <property type="molecule type" value="Genomic_DNA"/>
</dbReference>
<gene>
    <name evidence="3" type="ORF">GOMPHAMPRED_007934</name>
</gene>
<keyword evidence="1" id="KW-1133">Transmembrane helix</keyword>
<evidence type="ECO:0000256" key="1">
    <source>
        <dbReference type="SAM" id="Phobius"/>
    </source>
</evidence>
<comment type="caution">
    <text evidence="3">The sequence shown here is derived from an EMBL/GenBank/DDBJ whole genome shotgun (WGS) entry which is preliminary data.</text>
</comment>
<sequence length="412" mass="47559">MGYDVCTRYAEKAVNCRHHIPDELSFDRIIEGKTLPPASLADFMVYLLYVSRDAETLQFFLWLKDYTRRFNDLAEHDTLLSPSWNPIIKKGTRLHNPGTEHVASSRTLLSKESFETDETFLEKKIQAQPYRVEINRIIQHYLLPRAPRELNLSYRVRDAVLQALETTTHPSAFKPCSDLVEQCLRNQSHPNFVRWAIENGRRPRTIILRQLCATSFIFYGIGQIFLILSGRCRWYRLALAPILFLGLLLLQAMFHGFCLLLYATGTRELRLWEMFASDEEVEAARKSALPLGIPLVPQNDSTTNVAEKPSNIDMPILDISTKSKGILPYTRARLNPFGPRNDFEHESWRNKWKRTPWYRRYSLTFTSCKTNLAERAITAYQGKIVLQSVAIATVLMILISTAFIFIPEVTIL</sequence>
<evidence type="ECO:0000313" key="3">
    <source>
        <dbReference type="EMBL" id="CAF9913481.1"/>
    </source>
</evidence>
<dbReference type="InterPro" id="IPR036305">
    <property type="entry name" value="RGS_sf"/>
</dbReference>
<keyword evidence="4" id="KW-1185">Reference proteome</keyword>
<feature type="transmembrane region" description="Helical" evidence="1">
    <location>
        <begin position="211"/>
        <end position="230"/>
    </location>
</feature>
<dbReference type="SUPFAM" id="SSF48097">
    <property type="entry name" value="Regulator of G-protein signaling, RGS"/>
    <property type="match status" value="1"/>
</dbReference>
<name>A0A8H3EU32_9LECA</name>
<keyword evidence="1" id="KW-0472">Membrane</keyword>